<dbReference type="KEGG" id="sgrg:L0C25_03410"/>
<gene>
    <name evidence="1" type="ORF">L0C25_03410</name>
</gene>
<protein>
    <submittedName>
        <fullName evidence="1">DUF2877 domain-containing protein</fullName>
    </submittedName>
</protein>
<name>A0AA46YM01_9ACTN</name>
<evidence type="ECO:0000313" key="2">
    <source>
        <dbReference type="Proteomes" id="UP001164390"/>
    </source>
</evidence>
<sequence length="460" mass="49266">MRFEDTGLHLVEAGVHLLQQVVVRELARQAEQRQPDLVGRGDGRRWHLVEVAADLHAEGRDLAFAQVSDQSDERLGAARLVAYRRDDREPGRHQQLVRLDPVDDVGHFHHVDARHGPAQAGAPREDDRARQTLDVEHVAQRNPVRRCYQLLRLRSRSVGNTHHRQTVPDAVSVQEQIAISARRRCERGATVTRTEVAAAAPGWVRERLAGPKREARAVHAGRDSLYLDDNGACIGILSRTAVAVPCGLQTTLRELPSADTYAQIGDGRVELTGMTVRVGRLVDMSVPRLNTCSTTAIALAAACGNRLAAVRAELPAAALSALRDADPAAVPALLGRGSGLTPVGDDVLCGWVATRHSISTPSVPLIRSIEANAVPSTTSLSATLLDRACAGDVIPAFRRLLLSLRAPTAAAPAIRDAVDALFAVGHTSGAGLLLGCSLALGDRADQPATVPSYADVRRGR</sequence>
<accession>A0AA46YM01</accession>
<organism evidence="1 2">
    <name type="scientific">Solicola gregarius</name>
    <dbReference type="NCBI Taxonomy" id="2908642"/>
    <lineage>
        <taxon>Bacteria</taxon>
        <taxon>Bacillati</taxon>
        <taxon>Actinomycetota</taxon>
        <taxon>Actinomycetes</taxon>
        <taxon>Propionibacteriales</taxon>
        <taxon>Nocardioidaceae</taxon>
        <taxon>Solicola</taxon>
    </lineage>
</organism>
<dbReference type="Pfam" id="PF11392">
    <property type="entry name" value="AllH"/>
    <property type="match status" value="1"/>
</dbReference>
<proteinExistence type="predicted"/>
<reference evidence="1" key="1">
    <citation type="submission" date="2022-01" db="EMBL/GenBank/DDBJ databases">
        <title>Nocardioidaceae gen. sp. A5X3R13.</title>
        <authorList>
            <person name="Lopez Marin M.A."/>
            <person name="Uhlik O."/>
        </authorList>
    </citation>
    <scope>NUCLEOTIDE SEQUENCE</scope>
    <source>
        <strain evidence="1">A5X3R13</strain>
    </source>
</reference>
<dbReference type="Proteomes" id="UP001164390">
    <property type="component" value="Chromosome"/>
</dbReference>
<evidence type="ECO:0000313" key="1">
    <source>
        <dbReference type="EMBL" id="UYM06134.1"/>
    </source>
</evidence>
<keyword evidence="2" id="KW-1185">Reference proteome</keyword>
<dbReference type="EMBL" id="CP094970">
    <property type="protein sequence ID" value="UYM06134.1"/>
    <property type="molecule type" value="Genomic_DNA"/>
</dbReference>
<dbReference type="InterPro" id="IPR021530">
    <property type="entry name" value="AllH-like"/>
</dbReference>
<dbReference type="AlphaFoldDB" id="A0AA46YM01"/>